<sequence>MGMPRGEAELFILALLWLLTSASALLSPKGVNFEVQALMSIKASLMDPHNVLENWDGDSVDPCSWTMVTCSLDSLVIGLGTPSQNLSGTLSPSIGNLTNLQIVLLQSNNIRGPLPLELGKLSKLKTLDLSGNLFTGEVPSSLSHLTNLRYLKLNNNSLSGAFPSLLADMSQLDLLSFFGEKAQKSKTSACLGIELWLSLSDYSWIRTTSVVEEAAQPAALL</sequence>
<evidence type="ECO:0000313" key="12">
    <source>
        <dbReference type="EMBL" id="PKI75583.1"/>
    </source>
</evidence>
<keyword evidence="4" id="KW-0812">Transmembrane</keyword>
<name>A0A2I0L4M3_PUNGR</name>
<evidence type="ECO:0000256" key="9">
    <source>
        <dbReference type="ARBA" id="ARBA00023180"/>
    </source>
</evidence>
<accession>A0A2I0L4M3</accession>
<evidence type="ECO:0000259" key="11">
    <source>
        <dbReference type="Pfam" id="PF08263"/>
    </source>
</evidence>
<dbReference type="GO" id="GO:0016020">
    <property type="term" value="C:membrane"/>
    <property type="evidence" value="ECO:0007669"/>
    <property type="project" value="UniProtKB-SubCell"/>
</dbReference>
<comment type="similarity">
    <text evidence="2">Belongs to the RLP family.</text>
</comment>
<dbReference type="Proteomes" id="UP000233551">
    <property type="component" value="Unassembled WGS sequence"/>
</dbReference>
<dbReference type="InterPro" id="IPR032675">
    <property type="entry name" value="LRR_dom_sf"/>
</dbReference>
<evidence type="ECO:0000256" key="6">
    <source>
        <dbReference type="ARBA" id="ARBA00022737"/>
    </source>
</evidence>
<comment type="caution">
    <text evidence="12">The sequence shown here is derived from an EMBL/GenBank/DDBJ whole genome shotgun (WGS) entry which is preliminary data.</text>
</comment>
<feature type="chain" id="PRO_5014168083" description="Leucine-rich repeat-containing N-terminal plant-type domain-containing protein" evidence="10">
    <location>
        <begin position="25"/>
        <end position="221"/>
    </location>
</feature>
<evidence type="ECO:0000256" key="10">
    <source>
        <dbReference type="SAM" id="SignalP"/>
    </source>
</evidence>
<evidence type="ECO:0000256" key="2">
    <source>
        <dbReference type="ARBA" id="ARBA00009592"/>
    </source>
</evidence>
<dbReference type="STRING" id="22663.A0A2I0L4M3"/>
<dbReference type="Pfam" id="PF08263">
    <property type="entry name" value="LRRNT_2"/>
    <property type="match status" value="1"/>
</dbReference>
<evidence type="ECO:0000256" key="7">
    <source>
        <dbReference type="ARBA" id="ARBA00022989"/>
    </source>
</evidence>
<keyword evidence="7" id="KW-1133">Transmembrane helix</keyword>
<dbReference type="SUPFAM" id="SSF52058">
    <property type="entry name" value="L domain-like"/>
    <property type="match status" value="1"/>
</dbReference>
<dbReference type="AlphaFoldDB" id="A0A2I0L4M3"/>
<organism evidence="12 13">
    <name type="scientific">Punica granatum</name>
    <name type="common">Pomegranate</name>
    <dbReference type="NCBI Taxonomy" id="22663"/>
    <lineage>
        <taxon>Eukaryota</taxon>
        <taxon>Viridiplantae</taxon>
        <taxon>Streptophyta</taxon>
        <taxon>Embryophyta</taxon>
        <taxon>Tracheophyta</taxon>
        <taxon>Spermatophyta</taxon>
        <taxon>Magnoliopsida</taxon>
        <taxon>eudicotyledons</taxon>
        <taxon>Gunneridae</taxon>
        <taxon>Pentapetalae</taxon>
        <taxon>rosids</taxon>
        <taxon>malvids</taxon>
        <taxon>Myrtales</taxon>
        <taxon>Lythraceae</taxon>
        <taxon>Punica</taxon>
    </lineage>
</organism>
<evidence type="ECO:0000256" key="8">
    <source>
        <dbReference type="ARBA" id="ARBA00023136"/>
    </source>
</evidence>
<keyword evidence="9" id="KW-0325">Glycoprotein</keyword>
<keyword evidence="13" id="KW-1185">Reference proteome</keyword>
<proteinExistence type="inferred from homology"/>
<dbReference type="InterPro" id="IPR001611">
    <property type="entry name" value="Leu-rich_rpt"/>
</dbReference>
<keyword evidence="5 10" id="KW-0732">Signal</keyword>
<evidence type="ECO:0000313" key="13">
    <source>
        <dbReference type="Proteomes" id="UP000233551"/>
    </source>
</evidence>
<evidence type="ECO:0000256" key="5">
    <source>
        <dbReference type="ARBA" id="ARBA00022729"/>
    </source>
</evidence>
<dbReference type="Pfam" id="PF13855">
    <property type="entry name" value="LRR_8"/>
    <property type="match status" value="1"/>
</dbReference>
<evidence type="ECO:0000256" key="3">
    <source>
        <dbReference type="ARBA" id="ARBA00022614"/>
    </source>
</evidence>
<reference evidence="12 13" key="1">
    <citation type="submission" date="2017-11" db="EMBL/GenBank/DDBJ databases">
        <title>De-novo sequencing of pomegranate (Punica granatum L.) genome.</title>
        <authorList>
            <person name="Akparov Z."/>
            <person name="Amiraslanov A."/>
            <person name="Hajiyeva S."/>
            <person name="Abbasov M."/>
            <person name="Kaur K."/>
            <person name="Hamwieh A."/>
            <person name="Solovyev V."/>
            <person name="Salamov A."/>
            <person name="Braich B."/>
            <person name="Kosarev P."/>
            <person name="Mahmoud A."/>
            <person name="Hajiyev E."/>
            <person name="Babayeva S."/>
            <person name="Izzatullayeva V."/>
            <person name="Mammadov A."/>
            <person name="Mammadov A."/>
            <person name="Sharifova S."/>
            <person name="Ojaghi J."/>
            <person name="Eynullazada K."/>
            <person name="Bayramov B."/>
            <person name="Abdulazimova A."/>
            <person name="Shahmuradov I."/>
        </authorList>
    </citation>
    <scope>NUCLEOTIDE SEQUENCE [LARGE SCALE GENOMIC DNA]</scope>
    <source>
        <strain evidence="13">cv. AG2017</strain>
        <tissue evidence="12">Leaf</tissue>
    </source>
</reference>
<protein>
    <recommendedName>
        <fullName evidence="11">Leucine-rich repeat-containing N-terminal plant-type domain-containing protein</fullName>
    </recommendedName>
</protein>
<comment type="subcellular location">
    <subcellularLocation>
        <location evidence="1">Membrane</location>
        <topology evidence="1">Single-pass type I membrane protein</topology>
    </subcellularLocation>
</comment>
<gene>
    <name evidence="12" type="ORF">CRG98_003984</name>
</gene>
<dbReference type="FunFam" id="3.80.10.10:FF:000275">
    <property type="entry name" value="Leucine-rich repeat receptor-like protein kinase"/>
    <property type="match status" value="1"/>
</dbReference>
<evidence type="ECO:0000256" key="1">
    <source>
        <dbReference type="ARBA" id="ARBA00004479"/>
    </source>
</evidence>
<evidence type="ECO:0000256" key="4">
    <source>
        <dbReference type="ARBA" id="ARBA00022692"/>
    </source>
</evidence>
<keyword evidence="6" id="KW-0677">Repeat</keyword>
<dbReference type="InterPro" id="IPR013210">
    <property type="entry name" value="LRR_N_plant-typ"/>
</dbReference>
<feature type="domain" description="Leucine-rich repeat-containing N-terminal plant-type" evidence="11">
    <location>
        <begin position="32"/>
        <end position="71"/>
    </location>
</feature>
<keyword evidence="3" id="KW-0433">Leucine-rich repeat</keyword>
<dbReference type="Pfam" id="PF00560">
    <property type="entry name" value="LRR_1"/>
    <property type="match status" value="1"/>
</dbReference>
<dbReference type="EMBL" id="PGOL01000160">
    <property type="protein sequence ID" value="PKI75583.1"/>
    <property type="molecule type" value="Genomic_DNA"/>
</dbReference>
<dbReference type="Gene3D" id="3.80.10.10">
    <property type="entry name" value="Ribonuclease Inhibitor"/>
    <property type="match status" value="1"/>
</dbReference>
<feature type="signal peptide" evidence="10">
    <location>
        <begin position="1"/>
        <end position="24"/>
    </location>
</feature>
<keyword evidence="8" id="KW-0472">Membrane</keyword>
<dbReference type="PANTHER" id="PTHR47988">
    <property type="entry name" value="SOMATIC EMBRYOGENESIS RECEPTOR KINASE 1"/>
    <property type="match status" value="1"/>
</dbReference>